<evidence type="ECO:0000313" key="2">
    <source>
        <dbReference type="Proteomes" id="UP000601108"/>
    </source>
</evidence>
<keyword evidence="2" id="KW-1185">Reference proteome</keyword>
<accession>A0A918N1N2</accession>
<sequence>MFLNDRCNHHPFRFLLKKVYLLILVWLSIISKDFKEIECPCPCAFITAFTFSRSIPISHLSDMAQTTMFPE</sequence>
<dbReference type="EMBL" id="BMWS01000002">
    <property type="protein sequence ID" value="GGX05172.1"/>
    <property type="molecule type" value="Genomic_DNA"/>
</dbReference>
<dbReference type="Proteomes" id="UP000601108">
    <property type="component" value="Unassembled WGS sequence"/>
</dbReference>
<dbReference type="AlphaFoldDB" id="A0A918N1N2"/>
<proteinExistence type="predicted"/>
<comment type="caution">
    <text evidence="1">The sequence shown here is derived from an EMBL/GenBank/DDBJ whole genome shotgun (WGS) entry which is preliminary data.</text>
</comment>
<gene>
    <name evidence="1" type="ORF">GCM10007384_03580</name>
</gene>
<reference evidence="1 2" key="1">
    <citation type="journal article" date="2014" name="Int. J. Syst. Evol. Microbiol.">
        <title>Complete genome sequence of Corynebacterium casei LMG S-19264T (=DSM 44701T), isolated from a smear-ripened cheese.</title>
        <authorList>
            <consortium name="US DOE Joint Genome Institute (JGI-PGF)"/>
            <person name="Walter F."/>
            <person name="Albersmeier A."/>
            <person name="Kalinowski J."/>
            <person name="Ruckert C."/>
        </authorList>
    </citation>
    <scope>NUCLEOTIDE SEQUENCE [LARGE SCALE GENOMIC DNA]</scope>
    <source>
        <strain evidence="1 2">KCTC 12285</strain>
    </source>
</reference>
<organism evidence="1 2">
    <name type="scientific">Aquimarina muelleri</name>
    <dbReference type="NCBI Taxonomy" id="279356"/>
    <lineage>
        <taxon>Bacteria</taxon>
        <taxon>Pseudomonadati</taxon>
        <taxon>Bacteroidota</taxon>
        <taxon>Flavobacteriia</taxon>
        <taxon>Flavobacteriales</taxon>
        <taxon>Flavobacteriaceae</taxon>
        <taxon>Aquimarina</taxon>
    </lineage>
</organism>
<protein>
    <submittedName>
        <fullName evidence="1">Uncharacterized protein</fullName>
    </submittedName>
</protein>
<name>A0A918N1N2_9FLAO</name>
<evidence type="ECO:0000313" key="1">
    <source>
        <dbReference type="EMBL" id="GGX05172.1"/>
    </source>
</evidence>